<dbReference type="Proteomes" id="UP000799118">
    <property type="component" value="Unassembled WGS sequence"/>
</dbReference>
<keyword evidence="1" id="KW-0472">Membrane</keyword>
<evidence type="ECO:0000256" key="1">
    <source>
        <dbReference type="SAM" id="Phobius"/>
    </source>
</evidence>
<name>A0A6A4GKP3_9AGAR</name>
<feature type="transmembrane region" description="Helical" evidence="1">
    <location>
        <begin position="121"/>
        <end position="144"/>
    </location>
</feature>
<gene>
    <name evidence="2" type="ORF">BT96DRAFT_1006398</name>
</gene>
<feature type="transmembrane region" description="Helical" evidence="1">
    <location>
        <begin position="164"/>
        <end position="185"/>
    </location>
</feature>
<keyword evidence="1" id="KW-1133">Transmembrane helix</keyword>
<keyword evidence="1" id="KW-0812">Transmembrane</keyword>
<reference evidence="2" key="1">
    <citation type="journal article" date="2019" name="Environ. Microbiol.">
        <title>Fungal ecological strategies reflected in gene transcription - a case study of two litter decomposers.</title>
        <authorList>
            <person name="Barbi F."/>
            <person name="Kohler A."/>
            <person name="Barry K."/>
            <person name="Baskaran P."/>
            <person name="Daum C."/>
            <person name="Fauchery L."/>
            <person name="Ihrmark K."/>
            <person name="Kuo A."/>
            <person name="LaButti K."/>
            <person name="Lipzen A."/>
            <person name="Morin E."/>
            <person name="Grigoriev I.V."/>
            <person name="Henrissat B."/>
            <person name="Lindahl B."/>
            <person name="Martin F."/>
        </authorList>
    </citation>
    <scope>NUCLEOTIDE SEQUENCE</scope>
    <source>
        <strain evidence="2">JB14</strain>
    </source>
</reference>
<evidence type="ECO:0000313" key="2">
    <source>
        <dbReference type="EMBL" id="KAE9386108.1"/>
    </source>
</evidence>
<dbReference type="AlphaFoldDB" id="A0A6A4GKP3"/>
<organism evidence="2 3">
    <name type="scientific">Gymnopus androsaceus JB14</name>
    <dbReference type="NCBI Taxonomy" id="1447944"/>
    <lineage>
        <taxon>Eukaryota</taxon>
        <taxon>Fungi</taxon>
        <taxon>Dikarya</taxon>
        <taxon>Basidiomycota</taxon>
        <taxon>Agaricomycotina</taxon>
        <taxon>Agaricomycetes</taxon>
        <taxon>Agaricomycetidae</taxon>
        <taxon>Agaricales</taxon>
        <taxon>Marasmiineae</taxon>
        <taxon>Omphalotaceae</taxon>
        <taxon>Gymnopus</taxon>
    </lineage>
</organism>
<dbReference type="EMBL" id="ML769911">
    <property type="protein sequence ID" value="KAE9386108.1"/>
    <property type="molecule type" value="Genomic_DNA"/>
</dbReference>
<proteinExistence type="predicted"/>
<feature type="transmembrane region" description="Helical" evidence="1">
    <location>
        <begin position="206"/>
        <end position="235"/>
    </location>
</feature>
<protein>
    <recommendedName>
        <fullName evidence="4">G-protein coupled receptors family 1 profile domain-containing protein</fullName>
    </recommendedName>
</protein>
<evidence type="ECO:0008006" key="4">
    <source>
        <dbReference type="Google" id="ProtNLM"/>
    </source>
</evidence>
<feature type="transmembrane region" description="Helical" evidence="1">
    <location>
        <begin position="83"/>
        <end position="109"/>
    </location>
</feature>
<keyword evidence="3" id="KW-1185">Reference proteome</keyword>
<evidence type="ECO:0000313" key="3">
    <source>
        <dbReference type="Proteomes" id="UP000799118"/>
    </source>
</evidence>
<feature type="transmembrane region" description="Helical" evidence="1">
    <location>
        <begin position="43"/>
        <end position="63"/>
    </location>
</feature>
<feature type="transmembrane region" description="Helical" evidence="1">
    <location>
        <begin position="12"/>
        <end position="31"/>
    </location>
</feature>
<sequence length="293" mass="32209">MATTTTKGAVIAFNVIETIGFVSAFAIIVTASLSSSIRRLPTWYLVLCSGAVYSFSKLLLAMAHAQLGPEPPFTLCLVQGVLIYSAPIGLMASACAFALQFHLTVLFYIKQYSGIITRESKWITLSPVILYVAVTVALFITGAVQPQIVQRSPEQVYCHFTNNIGVYAVSVFSVLFAIGAVAFEYKSGKLLYRHWKQKSDLSRRSNGAVSIGVMVRLATFSLVSILSVATCTLYMLPNISNFDDIVLYNSVLPNVAIILLGLNKSVIRVWMFWKKDANPVQNDEAPKMERSEV</sequence>
<feature type="transmembrane region" description="Helical" evidence="1">
    <location>
        <begin position="247"/>
        <end position="267"/>
    </location>
</feature>
<accession>A0A6A4GKP3</accession>
<dbReference type="OrthoDB" id="2942412at2759"/>